<organism evidence="2 3">
    <name type="scientific">Franzmannia pantelleriensis</name>
    <dbReference type="NCBI Taxonomy" id="48727"/>
    <lineage>
        <taxon>Bacteria</taxon>
        <taxon>Pseudomonadati</taxon>
        <taxon>Pseudomonadota</taxon>
        <taxon>Gammaproteobacteria</taxon>
        <taxon>Oceanospirillales</taxon>
        <taxon>Halomonadaceae</taxon>
        <taxon>Franzmannia</taxon>
    </lineage>
</organism>
<dbReference type="RefSeq" id="WP_089656566.1">
    <property type="nucleotide sequence ID" value="NZ_FNGH01000001.1"/>
</dbReference>
<reference evidence="3" key="1">
    <citation type="submission" date="2016-10" db="EMBL/GenBank/DDBJ databases">
        <authorList>
            <person name="Varghese N."/>
            <person name="Submissions S."/>
        </authorList>
    </citation>
    <scope>NUCLEOTIDE SEQUENCE [LARGE SCALE GENOMIC DNA]</scope>
    <source>
        <strain evidence="3">AAP</strain>
    </source>
</reference>
<evidence type="ECO:0000313" key="2">
    <source>
        <dbReference type="EMBL" id="SDK76366.1"/>
    </source>
</evidence>
<keyword evidence="3" id="KW-1185">Reference proteome</keyword>
<accession>A0A1G9EJP9</accession>
<dbReference type="AlphaFoldDB" id="A0A1G9EJP9"/>
<evidence type="ECO:0000256" key="1">
    <source>
        <dbReference type="SAM" id="SignalP"/>
    </source>
</evidence>
<evidence type="ECO:0000313" key="3">
    <source>
        <dbReference type="Proteomes" id="UP000199107"/>
    </source>
</evidence>
<name>A0A1G9EJP9_9GAMM</name>
<gene>
    <name evidence="2" type="ORF">SAMN05192555_101137</name>
</gene>
<keyword evidence="1" id="KW-0732">Signal</keyword>
<protein>
    <recommendedName>
        <fullName evidence="4">Outer membrane protein beta-barrel domain-containing protein</fullName>
    </recommendedName>
</protein>
<dbReference type="EMBL" id="FNGH01000001">
    <property type="protein sequence ID" value="SDK76366.1"/>
    <property type="molecule type" value="Genomic_DNA"/>
</dbReference>
<dbReference type="Gene3D" id="2.40.160.20">
    <property type="match status" value="1"/>
</dbReference>
<evidence type="ECO:0008006" key="4">
    <source>
        <dbReference type="Google" id="ProtNLM"/>
    </source>
</evidence>
<dbReference type="SUPFAM" id="SSF56925">
    <property type="entry name" value="OMPA-like"/>
    <property type="match status" value="1"/>
</dbReference>
<proteinExistence type="predicted"/>
<feature type="signal peptide" evidence="1">
    <location>
        <begin position="1"/>
        <end position="27"/>
    </location>
</feature>
<sequence>MNALHRRHLIRYALIPSMALAMGVALADDDAMPTQGDMPIQYSGDFTELATLDNGVVLEGAELAMPDGATSGFRLLAGYLLPRLPRIGVGAEVTYLVTDETPTAIENESVLLNTTSLQGAVTAGLHLGRFSLFAKSGLADWSGDLETTLAGSDAQEVDMAMGGTAQIHGFGARLTFTPRTVAHLQYERIDAPRLEHLNLTTAKIAYHF</sequence>
<dbReference type="STRING" id="48727.SAMN05192555_101137"/>
<dbReference type="Proteomes" id="UP000199107">
    <property type="component" value="Unassembled WGS sequence"/>
</dbReference>
<dbReference type="OrthoDB" id="6173796at2"/>
<dbReference type="InterPro" id="IPR011250">
    <property type="entry name" value="OMP/PagP_B-barrel"/>
</dbReference>
<feature type="chain" id="PRO_5011512512" description="Outer membrane protein beta-barrel domain-containing protein" evidence="1">
    <location>
        <begin position="28"/>
        <end position="208"/>
    </location>
</feature>